<evidence type="ECO:0000313" key="4">
    <source>
        <dbReference type="Proteomes" id="UP001501323"/>
    </source>
</evidence>
<name>A0ABP9DS01_9GAMM</name>
<dbReference type="EMBL" id="BAABJY010000001">
    <property type="protein sequence ID" value="GAA4854073.1"/>
    <property type="molecule type" value="Genomic_DNA"/>
</dbReference>
<sequence>MISVVILTLDESENLRRCLPSVAWCDDIVVMDSGSRDDTAEVARKAGARVITRDFDSFAGQRNHAMESGGLRHRWTLHLDADEVVTPGLREEMVEIAREDSSPFEVYRVPSRLMLMGSWLRHAGMYPSYQVRFGRTDRLRFVDHGHGQREVQPLAKVGTLTHPLDHYNFSKGFNDWFARHLRYARQEALQNITSRESTMSLRALVDRDPLARRRAIKHFANRLPARPWLRFLHAYVLRLGFLDGRAGFHYAVMLGIYQYFIDLNAKELGTVDDR</sequence>
<dbReference type="Gene3D" id="3.90.550.10">
    <property type="entry name" value="Spore Coat Polysaccharide Biosynthesis Protein SpsA, Chain A"/>
    <property type="match status" value="1"/>
</dbReference>
<comment type="similarity">
    <text evidence="1">Belongs to the glycosyltransferase 2 family. WaaE/KdtX subfamily.</text>
</comment>
<evidence type="ECO:0000256" key="1">
    <source>
        <dbReference type="ARBA" id="ARBA00038494"/>
    </source>
</evidence>
<keyword evidence="4" id="KW-1185">Reference proteome</keyword>
<evidence type="ECO:0000313" key="3">
    <source>
        <dbReference type="EMBL" id="GAA4854073.1"/>
    </source>
</evidence>
<comment type="caution">
    <text evidence="3">The sequence shown here is derived from an EMBL/GenBank/DDBJ whole genome shotgun (WGS) entry which is preliminary data.</text>
</comment>
<dbReference type="InterPro" id="IPR029044">
    <property type="entry name" value="Nucleotide-diphossugar_trans"/>
</dbReference>
<organism evidence="3 4">
    <name type="scientific">Luteimonas vadosa</name>
    <dbReference type="NCBI Taxonomy" id="1165507"/>
    <lineage>
        <taxon>Bacteria</taxon>
        <taxon>Pseudomonadati</taxon>
        <taxon>Pseudomonadota</taxon>
        <taxon>Gammaproteobacteria</taxon>
        <taxon>Lysobacterales</taxon>
        <taxon>Lysobacteraceae</taxon>
        <taxon>Luteimonas</taxon>
    </lineage>
</organism>
<feature type="domain" description="Glycosyltransferase 2-like" evidence="2">
    <location>
        <begin position="3"/>
        <end position="124"/>
    </location>
</feature>
<dbReference type="Pfam" id="PF00535">
    <property type="entry name" value="Glycos_transf_2"/>
    <property type="match status" value="1"/>
</dbReference>
<gene>
    <name evidence="3" type="ORF">GCM10023332_01630</name>
</gene>
<protein>
    <submittedName>
        <fullName evidence="3">Glycosyltransferase family 2 protein</fullName>
    </submittedName>
</protein>
<dbReference type="PANTHER" id="PTHR43630">
    <property type="entry name" value="POLY-BETA-1,6-N-ACETYL-D-GLUCOSAMINE SYNTHASE"/>
    <property type="match status" value="1"/>
</dbReference>
<reference evidence="4" key="1">
    <citation type="journal article" date="2019" name="Int. J. Syst. Evol. Microbiol.">
        <title>The Global Catalogue of Microorganisms (GCM) 10K type strain sequencing project: providing services to taxonomists for standard genome sequencing and annotation.</title>
        <authorList>
            <consortium name="The Broad Institute Genomics Platform"/>
            <consortium name="The Broad Institute Genome Sequencing Center for Infectious Disease"/>
            <person name="Wu L."/>
            <person name="Ma J."/>
        </authorList>
    </citation>
    <scope>NUCLEOTIDE SEQUENCE [LARGE SCALE GENOMIC DNA]</scope>
    <source>
        <strain evidence="4">JCM 18392</strain>
    </source>
</reference>
<dbReference type="Proteomes" id="UP001501323">
    <property type="component" value="Unassembled WGS sequence"/>
</dbReference>
<proteinExistence type="inferred from homology"/>
<accession>A0ABP9DS01</accession>
<dbReference type="PANTHER" id="PTHR43630:SF2">
    <property type="entry name" value="GLYCOSYLTRANSFERASE"/>
    <property type="match status" value="1"/>
</dbReference>
<evidence type="ECO:0000259" key="2">
    <source>
        <dbReference type="Pfam" id="PF00535"/>
    </source>
</evidence>
<dbReference type="SUPFAM" id="SSF53448">
    <property type="entry name" value="Nucleotide-diphospho-sugar transferases"/>
    <property type="match status" value="1"/>
</dbReference>
<dbReference type="CDD" id="cd02511">
    <property type="entry name" value="Beta4Glucosyltransferase"/>
    <property type="match status" value="1"/>
</dbReference>
<dbReference type="InterPro" id="IPR001173">
    <property type="entry name" value="Glyco_trans_2-like"/>
</dbReference>